<dbReference type="EMBL" id="JAGRRH010000015">
    <property type="protein sequence ID" value="KAG7355368.1"/>
    <property type="molecule type" value="Genomic_DNA"/>
</dbReference>
<sequence length="210" mass="23591">MSDMDPSKTVVNSSRPSKSMPEGVEFTISVTKSLEVIAIGCTSYFTKIAEIVAMDGCINGKRVADRSLLDGHYICKIPDVVRTFTRIVQSNLHLGSGEIADDTTTNNVESSSSPPLLLVAEYGEGRITRLEDNGAHTPLVIQMAASSNTDNDGDSKRRRRLCEPFQLLVTPYKDFMILERTTLCHTSQQQQQQQKWLQQWLQQQQLRDRK</sequence>
<protein>
    <submittedName>
        <fullName evidence="2">Uncharacterized protein</fullName>
    </submittedName>
</protein>
<dbReference type="Proteomes" id="UP000693970">
    <property type="component" value="Unassembled WGS sequence"/>
</dbReference>
<accession>A0A9K3L643</accession>
<evidence type="ECO:0000313" key="2">
    <source>
        <dbReference type="EMBL" id="KAG7355368.1"/>
    </source>
</evidence>
<dbReference type="OrthoDB" id="186217at2759"/>
<organism evidence="2 3">
    <name type="scientific">Nitzschia inconspicua</name>
    <dbReference type="NCBI Taxonomy" id="303405"/>
    <lineage>
        <taxon>Eukaryota</taxon>
        <taxon>Sar</taxon>
        <taxon>Stramenopiles</taxon>
        <taxon>Ochrophyta</taxon>
        <taxon>Bacillariophyta</taxon>
        <taxon>Bacillariophyceae</taxon>
        <taxon>Bacillariophycidae</taxon>
        <taxon>Bacillariales</taxon>
        <taxon>Bacillariaceae</taxon>
        <taxon>Nitzschia</taxon>
    </lineage>
</organism>
<comment type="caution">
    <text evidence="2">The sequence shown here is derived from an EMBL/GenBank/DDBJ whole genome shotgun (WGS) entry which is preliminary data.</text>
</comment>
<dbReference type="AlphaFoldDB" id="A0A9K3L643"/>
<gene>
    <name evidence="2" type="ORF">IV203_000054</name>
</gene>
<evidence type="ECO:0000256" key="1">
    <source>
        <dbReference type="SAM" id="MobiDB-lite"/>
    </source>
</evidence>
<reference evidence="2" key="1">
    <citation type="journal article" date="2021" name="Sci. Rep.">
        <title>Diploid genomic architecture of Nitzschia inconspicua, an elite biomass production diatom.</title>
        <authorList>
            <person name="Oliver A."/>
            <person name="Podell S."/>
            <person name="Pinowska A."/>
            <person name="Traller J.C."/>
            <person name="Smith S.R."/>
            <person name="McClure R."/>
            <person name="Beliaev A."/>
            <person name="Bohutskyi P."/>
            <person name="Hill E.A."/>
            <person name="Rabines A."/>
            <person name="Zheng H."/>
            <person name="Allen L.Z."/>
            <person name="Kuo A."/>
            <person name="Grigoriev I.V."/>
            <person name="Allen A.E."/>
            <person name="Hazlebeck D."/>
            <person name="Allen E.E."/>
        </authorList>
    </citation>
    <scope>NUCLEOTIDE SEQUENCE</scope>
    <source>
        <strain evidence="2">Hildebrandi</strain>
    </source>
</reference>
<reference evidence="2" key="2">
    <citation type="submission" date="2021-04" db="EMBL/GenBank/DDBJ databases">
        <authorList>
            <person name="Podell S."/>
        </authorList>
    </citation>
    <scope>NUCLEOTIDE SEQUENCE</scope>
    <source>
        <strain evidence="2">Hildebrandi</strain>
    </source>
</reference>
<feature type="region of interest" description="Disordered" evidence="1">
    <location>
        <begin position="1"/>
        <end position="22"/>
    </location>
</feature>
<evidence type="ECO:0000313" key="3">
    <source>
        <dbReference type="Proteomes" id="UP000693970"/>
    </source>
</evidence>
<name>A0A9K3L643_9STRA</name>
<keyword evidence="3" id="KW-1185">Reference proteome</keyword>
<proteinExistence type="predicted"/>